<protein>
    <submittedName>
        <fullName evidence="2">Uncharacterized protein</fullName>
    </submittedName>
</protein>
<accession>A0A2H3BEZ8</accession>
<dbReference type="EMBL" id="KZ293429">
    <property type="protein sequence ID" value="PBK69441.1"/>
    <property type="molecule type" value="Genomic_DNA"/>
</dbReference>
<proteinExistence type="predicted"/>
<organism evidence="2 3">
    <name type="scientific">Armillaria solidipes</name>
    <dbReference type="NCBI Taxonomy" id="1076256"/>
    <lineage>
        <taxon>Eukaryota</taxon>
        <taxon>Fungi</taxon>
        <taxon>Dikarya</taxon>
        <taxon>Basidiomycota</taxon>
        <taxon>Agaricomycotina</taxon>
        <taxon>Agaricomycetes</taxon>
        <taxon>Agaricomycetidae</taxon>
        <taxon>Agaricales</taxon>
        <taxon>Marasmiineae</taxon>
        <taxon>Physalacriaceae</taxon>
        <taxon>Armillaria</taxon>
    </lineage>
</organism>
<evidence type="ECO:0000313" key="3">
    <source>
        <dbReference type="Proteomes" id="UP000218334"/>
    </source>
</evidence>
<feature type="region of interest" description="Disordered" evidence="1">
    <location>
        <begin position="57"/>
        <end position="76"/>
    </location>
</feature>
<evidence type="ECO:0000256" key="1">
    <source>
        <dbReference type="SAM" id="MobiDB-lite"/>
    </source>
</evidence>
<reference evidence="3" key="1">
    <citation type="journal article" date="2017" name="Nat. Ecol. Evol.">
        <title>Genome expansion and lineage-specific genetic innovations in the forest pathogenic fungi Armillaria.</title>
        <authorList>
            <person name="Sipos G."/>
            <person name="Prasanna A.N."/>
            <person name="Walter M.C."/>
            <person name="O'Connor E."/>
            <person name="Balint B."/>
            <person name="Krizsan K."/>
            <person name="Kiss B."/>
            <person name="Hess J."/>
            <person name="Varga T."/>
            <person name="Slot J."/>
            <person name="Riley R."/>
            <person name="Boka B."/>
            <person name="Rigling D."/>
            <person name="Barry K."/>
            <person name="Lee J."/>
            <person name="Mihaltcheva S."/>
            <person name="LaButti K."/>
            <person name="Lipzen A."/>
            <person name="Waldron R."/>
            <person name="Moloney N.M."/>
            <person name="Sperisen C."/>
            <person name="Kredics L."/>
            <person name="Vagvoelgyi C."/>
            <person name="Patrignani A."/>
            <person name="Fitzpatrick D."/>
            <person name="Nagy I."/>
            <person name="Doyle S."/>
            <person name="Anderson J.B."/>
            <person name="Grigoriev I.V."/>
            <person name="Gueldener U."/>
            <person name="Muensterkoetter M."/>
            <person name="Nagy L.G."/>
        </authorList>
    </citation>
    <scope>NUCLEOTIDE SEQUENCE [LARGE SCALE GENOMIC DNA]</scope>
    <source>
        <strain evidence="3">28-4</strain>
    </source>
</reference>
<name>A0A2H3BEZ8_9AGAR</name>
<keyword evidence="3" id="KW-1185">Reference proteome</keyword>
<dbReference type="Proteomes" id="UP000218334">
    <property type="component" value="Unassembled WGS sequence"/>
</dbReference>
<gene>
    <name evidence="2" type="ORF">ARMSODRAFT_1004189</name>
</gene>
<dbReference type="AlphaFoldDB" id="A0A2H3BEZ8"/>
<sequence>MYTSNFHVGPRSSSCSMAPALRCIALHHLAPKGFFQEKEGETLGTAQELRIPKKTFHHSFSHPQPKPERADPPEQIQTRDRGRVISTLDVQCIKGTDIHDLSFYKKPRIQTIVGNEKCSFRVDYATDVLNEKSKYLVFPPRTEGFLYYHQQHDSSPGEVRFCLANASDTHTGMDLLLPNGLPWSIPLWYIVSAPRYKILLQKLIADGLVSTELVERCEWMFPAVWARKRRRATVLVNWNDVFAVGLDTKHTKLWIAGEKGMKEIMLLTERILGEYAGDSTGCVHSRIEYDPVHEMDVVNMFKVQKAAGQVPLSLNRRVKPTFSSLILWSKTCQRNGLNQVEMAAGPPLLNRECMRPDFHEIVIWSLKGSHPQITYRVDRLMCRISFPAQSRMDRAPDPGSSIAPHR</sequence>
<feature type="compositionally biased region" description="Basic and acidic residues" evidence="1">
    <location>
        <begin position="65"/>
        <end position="76"/>
    </location>
</feature>
<evidence type="ECO:0000313" key="2">
    <source>
        <dbReference type="EMBL" id="PBK69441.1"/>
    </source>
</evidence>